<comment type="similarity">
    <text evidence="3">Belongs to the CobD/CbiB family.</text>
</comment>
<dbReference type="InterPro" id="IPR004485">
    <property type="entry name" value="Cobalamin_biosynth_CobD/CbiB"/>
</dbReference>
<evidence type="ECO:0000256" key="6">
    <source>
        <dbReference type="ARBA" id="ARBA00022692"/>
    </source>
</evidence>
<dbReference type="AlphaFoldDB" id="J9G7Z2"/>
<organism evidence="10">
    <name type="scientific">gut metagenome</name>
    <dbReference type="NCBI Taxonomy" id="749906"/>
    <lineage>
        <taxon>unclassified sequences</taxon>
        <taxon>metagenomes</taxon>
        <taxon>organismal metagenomes</taxon>
    </lineage>
</organism>
<keyword evidence="4" id="KW-1003">Cell membrane</keyword>
<keyword evidence="6 9" id="KW-0812">Transmembrane</keyword>
<dbReference type="GO" id="GO:0005886">
    <property type="term" value="C:plasma membrane"/>
    <property type="evidence" value="ECO:0007669"/>
    <property type="project" value="UniProtKB-SubCell"/>
</dbReference>
<feature type="non-terminal residue" evidence="10">
    <location>
        <position position="137"/>
    </location>
</feature>
<keyword evidence="7 9" id="KW-1133">Transmembrane helix</keyword>
<evidence type="ECO:0000256" key="3">
    <source>
        <dbReference type="ARBA" id="ARBA00006263"/>
    </source>
</evidence>
<evidence type="ECO:0000313" key="10">
    <source>
        <dbReference type="EMBL" id="EJW97912.1"/>
    </source>
</evidence>
<feature type="transmembrane region" description="Helical" evidence="9">
    <location>
        <begin position="78"/>
        <end position="96"/>
    </location>
</feature>
<evidence type="ECO:0000256" key="5">
    <source>
        <dbReference type="ARBA" id="ARBA00022573"/>
    </source>
</evidence>
<evidence type="ECO:0000256" key="4">
    <source>
        <dbReference type="ARBA" id="ARBA00022475"/>
    </source>
</evidence>
<dbReference type="UniPathway" id="UPA00148"/>
<dbReference type="EMBL" id="AMCI01004521">
    <property type="protein sequence ID" value="EJW97912.1"/>
    <property type="molecule type" value="Genomic_DNA"/>
</dbReference>
<comment type="pathway">
    <text evidence="2">Cofactor biosynthesis; adenosylcobalamin biosynthesis.</text>
</comment>
<protein>
    <submittedName>
        <fullName evidence="10">Cobalamin biosynthesis protein CobD</fullName>
    </submittedName>
</protein>
<accession>J9G7Z2</accession>
<evidence type="ECO:0000256" key="9">
    <source>
        <dbReference type="SAM" id="Phobius"/>
    </source>
</evidence>
<dbReference type="Pfam" id="PF03186">
    <property type="entry name" value="CobD_Cbib"/>
    <property type="match status" value="1"/>
</dbReference>
<dbReference type="GO" id="GO:0048472">
    <property type="term" value="F:threonine-phosphate decarboxylase activity"/>
    <property type="evidence" value="ECO:0007669"/>
    <property type="project" value="InterPro"/>
</dbReference>
<gene>
    <name evidence="10" type="ORF">EVA_13980</name>
</gene>
<evidence type="ECO:0000256" key="2">
    <source>
        <dbReference type="ARBA" id="ARBA00004953"/>
    </source>
</evidence>
<evidence type="ECO:0000256" key="7">
    <source>
        <dbReference type="ARBA" id="ARBA00022989"/>
    </source>
</evidence>
<reference evidence="10" key="1">
    <citation type="journal article" date="2012" name="PLoS ONE">
        <title>Gene sets for utilization of primary and secondary nutrition supplies in the distal gut of endangered iberian lynx.</title>
        <authorList>
            <person name="Alcaide M."/>
            <person name="Messina E."/>
            <person name="Richter M."/>
            <person name="Bargiela R."/>
            <person name="Peplies J."/>
            <person name="Huws S.A."/>
            <person name="Newbold C.J."/>
            <person name="Golyshin P.N."/>
            <person name="Simon M.A."/>
            <person name="Lopez G."/>
            <person name="Yakimov M.M."/>
            <person name="Ferrer M."/>
        </authorList>
    </citation>
    <scope>NUCLEOTIDE SEQUENCE</scope>
</reference>
<proteinExistence type="inferred from homology"/>
<comment type="subcellular location">
    <subcellularLocation>
        <location evidence="1">Cell membrane</location>
        <topology evidence="1">Multi-pass membrane protein</topology>
    </subcellularLocation>
</comment>
<dbReference type="GO" id="GO:0009236">
    <property type="term" value="P:cobalamin biosynthetic process"/>
    <property type="evidence" value="ECO:0007669"/>
    <property type="project" value="UniProtKB-UniPathway"/>
</dbReference>
<keyword evidence="5" id="KW-0169">Cobalamin biosynthesis</keyword>
<dbReference type="HAMAP" id="MF_00024">
    <property type="entry name" value="CobD_CbiB"/>
    <property type="match status" value="1"/>
</dbReference>
<name>J9G7Z2_9ZZZZ</name>
<dbReference type="PANTHER" id="PTHR34308">
    <property type="entry name" value="COBALAMIN BIOSYNTHESIS PROTEIN CBIB"/>
    <property type="match status" value="1"/>
</dbReference>
<evidence type="ECO:0000256" key="1">
    <source>
        <dbReference type="ARBA" id="ARBA00004651"/>
    </source>
</evidence>
<dbReference type="PANTHER" id="PTHR34308:SF1">
    <property type="entry name" value="COBALAMIN BIOSYNTHESIS PROTEIN CBIB"/>
    <property type="match status" value="1"/>
</dbReference>
<sequence length="137" mass="15024">MVGTGFEALIITVGVFYCLSGKTLITEVKAVFEAVDQSVEAGRKQVARIVGRDTSELSPQEIRTAALETLSENLSDGVIAPMFWFAILGLPGMMAYKMVNTLDSMIGYKNERYLDFGRIAALVDDMANYIPARLTAY</sequence>
<keyword evidence="8 9" id="KW-0472">Membrane</keyword>
<comment type="caution">
    <text evidence="10">The sequence shown here is derived from an EMBL/GenBank/DDBJ whole genome shotgun (WGS) entry which is preliminary data.</text>
</comment>
<evidence type="ECO:0000256" key="8">
    <source>
        <dbReference type="ARBA" id="ARBA00023136"/>
    </source>
</evidence>